<dbReference type="Proteomes" id="UP000285138">
    <property type="component" value="Unassembled WGS sequence"/>
</dbReference>
<dbReference type="Pfam" id="PF00549">
    <property type="entry name" value="Ligase_CoA"/>
    <property type="match status" value="1"/>
</dbReference>
<dbReference type="Pfam" id="PF02629">
    <property type="entry name" value="CoA_binding"/>
    <property type="match status" value="1"/>
</dbReference>
<dbReference type="InterPro" id="IPR005811">
    <property type="entry name" value="SUCC_ACL_C"/>
</dbReference>
<feature type="binding site" evidence="5">
    <location>
        <position position="43"/>
    </location>
    <ligand>
        <name>CoA</name>
        <dbReference type="ChEBI" id="CHEBI:57287"/>
    </ligand>
</feature>
<name>A0A424YF64_9FIRM</name>
<sequence length="290" mass="30869">MGILVDRKTRVAVQGITGKEGSYHTRLMLQYGTNIVAGCSPGKGGQEVLGVPVYDTLEEGVRYEKVEASIIMVPPRFAVDALYEAAEAGVKLIVCITEGIPLQDTMVAFQRIRFMCPDTKIIGPNSPGIIAPGKALLGIMPGNIFQEGEVGIISRSGTLTYQVAYELSQAGIGQSTVVGVGGDPLIGMRFIDLMELFRQDTKTRALCIIGEIGGRDEEEAADYIKKGFEKPLVAYVAGQTAPPGKKMGHAGAIASEGEGTARSKSTAFKRAGAFTVDAPYQVVDAFQEVF</sequence>
<dbReference type="Gene3D" id="3.40.50.261">
    <property type="entry name" value="Succinyl-CoA synthetase domains"/>
    <property type="match status" value="1"/>
</dbReference>
<feature type="binding site" evidence="5">
    <location>
        <begin position="96"/>
        <end position="98"/>
    </location>
    <ligand>
        <name>CoA</name>
        <dbReference type="ChEBI" id="CHEBI:57287"/>
    </ligand>
</feature>
<feature type="binding site" evidence="5">
    <location>
        <begin position="17"/>
        <end position="20"/>
    </location>
    <ligand>
        <name>CoA</name>
        <dbReference type="ChEBI" id="CHEBI:57287"/>
    </ligand>
</feature>
<feature type="binding site" evidence="5">
    <location>
        <position position="161"/>
    </location>
    <ligand>
        <name>substrate</name>
        <note>ligand shared with subunit beta</note>
    </ligand>
</feature>
<evidence type="ECO:0000256" key="6">
    <source>
        <dbReference type="PIRSR" id="PIRSR001553-1"/>
    </source>
</evidence>
<dbReference type="InterPro" id="IPR003781">
    <property type="entry name" value="CoA-bd"/>
</dbReference>
<evidence type="ECO:0000256" key="1">
    <source>
        <dbReference type="ARBA" id="ARBA00022532"/>
    </source>
</evidence>
<dbReference type="PRINTS" id="PR01798">
    <property type="entry name" value="SCOASYNTHASE"/>
</dbReference>
<dbReference type="AlphaFoldDB" id="A0A424YF64"/>
<protein>
    <recommendedName>
        <fullName evidence="5">Succinate--CoA ligase [ADP-forming] subunit alpha</fullName>
        <ecNumber evidence="5">6.2.1.5</ecNumber>
    </recommendedName>
    <alternativeName>
        <fullName evidence="5">Succinyl-CoA synthetase subunit alpha</fullName>
        <shortName evidence="5">SCS-alpha</shortName>
    </alternativeName>
</protein>
<evidence type="ECO:0000256" key="2">
    <source>
        <dbReference type="ARBA" id="ARBA00022598"/>
    </source>
</evidence>
<dbReference type="UniPathway" id="UPA00223">
    <property type="reaction ID" value="UER00999"/>
</dbReference>
<dbReference type="PANTHER" id="PTHR11117">
    <property type="entry name" value="SUCCINYL-COA LIGASE SUBUNIT ALPHA"/>
    <property type="match status" value="1"/>
</dbReference>
<comment type="similarity">
    <text evidence="4 5">Belongs to the succinate/malate CoA ligase alpha subunit family.</text>
</comment>
<proteinExistence type="inferred from homology"/>
<dbReference type="InterPro" id="IPR005810">
    <property type="entry name" value="CoA_lig_alpha"/>
</dbReference>
<dbReference type="NCBIfam" id="TIGR01019">
    <property type="entry name" value="sucCoAalpha"/>
    <property type="match status" value="1"/>
</dbReference>
<keyword evidence="2 5" id="KW-0436">Ligase</keyword>
<dbReference type="EC" id="6.2.1.5" evidence="5"/>
<dbReference type="PIRSF" id="PIRSF001553">
    <property type="entry name" value="SucCS_alpha"/>
    <property type="match status" value="1"/>
</dbReference>
<evidence type="ECO:0000313" key="8">
    <source>
        <dbReference type="EMBL" id="RQD76288.1"/>
    </source>
</evidence>
<accession>A0A424YF64</accession>
<dbReference type="PROSITE" id="PS01216">
    <property type="entry name" value="SUCCINYL_COA_LIG_1"/>
    <property type="match status" value="1"/>
</dbReference>
<comment type="function">
    <text evidence="5">Succinyl-CoA synthetase functions in the citric acid cycle (TCA), coupling the hydrolysis of succinyl-CoA to the synthesis of either ATP or GTP and thus represents the only step of substrate-level phosphorylation in the TCA. The alpha subunit of the enzyme binds the substrates coenzyme A and phosphate, while succinate binding and nucleotide specificity is provided by the beta subunit.</text>
</comment>
<dbReference type="InterPro" id="IPR033847">
    <property type="entry name" value="Citrt_syn/SCS-alpha_CS"/>
</dbReference>
<reference evidence="8 9" key="1">
    <citation type="submission" date="2018-08" db="EMBL/GenBank/DDBJ databases">
        <title>The metabolism and importance of syntrophic acetate oxidation coupled to methane or sulfide production in haloalkaline environments.</title>
        <authorList>
            <person name="Timmers P.H.A."/>
            <person name="Vavourakis C.D."/>
            <person name="Sorokin D.Y."/>
            <person name="Sinninghe Damste J.S."/>
            <person name="Muyzer G."/>
            <person name="Stams A.J.M."/>
            <person name="Plugge C.M."/>
        </authorList>
    </citation>
    <scope>NUCLEOTIDE SEQUENCE [LARGE SCALE GENOMIC DNA]</scope>
    <source>
        <strain evidence="8">MSAO_Bac1</strain>
    </source>
</reference>
<dbReference type="FunFam" id="3.40.50.720:FF:000277">
    <property type="entry name" value="Succinate--CoA ligase [ADP-forming] subunit alpha"/>
    <property type="match status" value="1"/>
</dbReference>
<dbReference type="FunFam" id="3.40.50.261:FF:000006">
    <property type="entry name" value="Succinate--CoA ligase [ADP-forming] subunit alpha"/>
    <property type="match status" value="1"/>
</dbReference>
<keyword evidence="1 5" id="KW-0816">Tricarboxylic acid cycle</keyword>
<dbReference type="Gene3D" id="3.40.50.720">
    <property type="entry name" value="NAD(P)-binding Rossmann-like Domain"/>
    <property type="match status" value="1"/>
</dbReference>
<dbReference type="GO" id="GO:0004776">
    <property type="term" value="F:succinate-CoA ligase (GDP-forming) activity"/>
    <property type="evidence" value="ECO:0007669"/>
    <property type="project" value="TreeGrafter"/>
</dbReference>
<comment type="subunit">
    <text evidence="5">Heterotetramer of two alpha and two beta subunits.</text>
</comment>
<organism evidence="8 9">
    <name type="scientific">Candidatus Syntrophonatronum acetioxidans</name>
    <dbReference type="NCBI Taxonomy" id="1795816"/>
    <lineage>
        <taxon>Bacteria</taxon>
        <taxon>Bacillati</taxon>
        <taxon>Bacillota</taxon>
        <taxon>Clostridia</taxon>
        <taxon>Eubacteriales</taxon>
        <taxon>Syntrophomonadaceae</taxon>
        <taxon>Candidatus Syntrophonatronum</taxon>
    </lineage>
</organism>
<dbReference type="InterPro" id="IPR016102">
    <property type="entry name" value="Succinyl-CoA_synth-like"/>
</dbReference>
<comment type="caution">
    <text evidence="8">The sequence shown here is derived from an EMBL/GenBank/DDBJ whole genome shotgun (WGS) entry which is preliminary data.</text>
</comment>
<comment type="pathway">
    <text evidence="5">Carbohydrate metabolism; tricarboxylic acid cycle; succinate from succinyl-CoA (ligase route): step 1/1.</text>
</comment>
<dbReference type="GO" id="GO:0006099">
    <property type="term" value="P:tricarboxylic acid cycle"/>
    <property type="evidence" value="ECO:0007669"/>
    <property type="project" value="UniProtKB-UniRule"/>
</dbReference>
<evidence type="ECO:0000259" key="7">
    <source>
        <dbReference type="SMART" id="SM00881"/>
    </source>
</evidence>
<dbReference type="GO" id="GO:0009361">
    <property type="term" value="C:succinate-CoA ligase complex (ADP-forming)"/>
    <property type="evidence" value="ECO:0007669"/>
    <property type="project" value="TreeGrafter"/>
</dbReference>
<feature type="domain" description="CoA-binding" evidence="7">
    <location>
        <begin position="4"/>
        <end position="100"/>
    </location>
</feature>
<dbReference type="SUPFAM" id="SSF52210">
    <property type="entry name" value="Succinyl-CoA synthetase domains"/>
    <property type="match status" value="1"/>
</dbReference>
<dbReference type="GO" id="GO:0004775">
    <property type="term" value="F:succinate-CoA ligase (ADP-forming) activity"/>
    <property type="evidence" value="ECO:0007669"/>
    <property type="project" value="UniProtKB-UniRule"/>
</dbReference>
<evidence type="ECO:0000313" key="9">
    <source>
        <dbReference type="Proteomes" id="UP000285138"/>
    </source>
</evidence>
<gene>
    <name evidence="5 8" type="primary">sucD</name>
    <name evidence="8" type="ORF">D5R97_04605</name>
</gene>
<dbReference type="EMBL" id="QZAA01000124">
    <property type="protein sequence ID" value="RQD76288.1"/>
    <property type="molecule type" value="Genomic_DNA"/>
</dbReference>
<dbReference type="NCBIfam" id="NF004230">
    <property type="entry name" value="PRK05678.1"/>
    <property type="match status" value="1"/>
</dbReference>
<evidence type="ECO:0000256" key="3">
    <source>
        <dbReference type="ARBA" id="ARBA00022741"/>
    </source>
</evidence>
<dbReference type="HAMAP" id="MF_01988">
    <property type="entry name" value="Succ_CoA_alpha"/>
    <property type="match status" value="1"/>
</dbReference>
<evidence type="ECO:0000256" key="4">
    <source>
        <dbReference type="ARBA" id="ARBA00060724"/>
    </source>
</evidence>
<dbReference type="SMART" id="SM00881">
    <property type="entry name" value="CoA_binding"/>
    <property type="match status" value="1"/>
</dbReference>
<comment type="catalytic activity">
    <reaction evidence="5">
        <text>GTP + succinate + CoA = succinyl-CoA + GDP + phosphate</text>
        <dbReference type="Rhea" id="RHEA:22120"/>
        <dbReference type="ChEBI" id="CHEBI:30031"/>
        <dbReference type="ChEBI" id="CHEBI:37565"/>
        <dbReference type="ChEBI" id="CHEBI:43474"/>
        <dbReference type="ChEBI" id="CHEBI:57287"/>
        <dbReference type="ChEBI" id="CHEBI:57292"/>
        <dbReference type="ChEBI" id="CHEBI:58189"/>
    </reaction>
</comment>
<keyword evidence="3 5" id="KW-0547">Nucleotide-binding</keyword>
<comment type="catalytic activity">
    <reaction evidence="5">
        <text>succinate + ATP + CoA = succinyl-CoA + ADP + phosphate</text>
        <dbReference type="Rhea" id="RHEA:17661"/>
        <dbReference type="ChEBI" id="CHEBI:30031"/>
        <dbReference type="ChEBI" id="CHEBI:30616"/>
        <dbReference type="ChEBI" id="CHEBI:43474"/>
        <dbReference type="ChEBI" id="CHEBI:57287"/>
        <dbReference type="ChEBI" id="CHEBI:57292"/>
        <dbReference type="ChEBI" id="CHEBI:456216"/>
        <dbReference type="EC" id="6.2.1.5"/>
    </reaction>
</comment>
<evidence type="ECO:0000256" key="5">
    <source>
        <dbReference type="HAMAP-Rule" id="MF_01988"/>
    </source>
</evidence>
<dbReference type="PANTHER" id="PTHR11117:SF2">
    <property type="entry name" value="SUCCINATE--COA LIGASE [ADP_GDP-FORMING] SUBUNIT ALPHA, MITOCHONDRIAL"/>
    <property type="match status" value="1"/>
</dbReference>
<dbReference type="GO" id="GO:0000166">
    <property type="term" value="F:nucleotide binding"/>
    <property type="evidence" value="ECO:0007669"/>
    <property type="project" value="UniProtKB-KW"/>
</dbReference>
<dbReference type="InterPro" id="IPR036291">
    <property type="entry name" value="NAD(P)-bd_dom_sf"/>
</dbReference>
<dbReference type="SUPFAM" id="SSF51735">
    <property type="entry name" value="NAD(P)-binding Rossmann-fold domains"/>
    <property type="match status" value="1"/>
</dbReference>
<feature type="active site" description="Tele-phosphohistidine intermediate" evidence="5 6">
    <location>
        <position position="249"/>
    </location>
</feature>